<dbReference type="EMBL" id="CM000642">
    <property type="protein sequence ID" value="EED91830.1"/>
    <property type="molecule type" value="Genomic_DNA"/>
</dbReference>
<dbReference type="eggNOG" id="ENOG502QYV1">
    <property type="taxonomic scope" value="Eukaryota"/>
</dbReference>
<reference evidence="2 3" key="2">
    <citation type="journal article" date="2008" name="Nature">
        <title>The Phaeodactylum genome reveals the evolutionary history of diatom genomes.</title>
        <authorList>
            <person name="Bowler C."/>
            <person name="Allen A.E."/>
            <person name="Badger J.H."/>
            <person name="Grimwood J."/>
            <person name="Jabbari K."/>
            <person name="Kuo A."/>
            <person name="Maheswari U."/>
            <person name="Martens C."/>
            <person name="Maumus F."/>
            <person name="Otillar R.P."/>
            <person name="Rayko E."/>
            <person name="Salamov A."/>
            <person name="Vandepoele K."/>
            <person name="Beszteri B."/>
            <person name="Gruber A."/>
            <person name="Heijde M."/>
            <person name="Katinka M."/>
            <person name="Mock T."/>
            <person name="Valentin K."/>
            <person name="Verret F."/>
            <person name="Berges J.A."/>
            <person name="Brownlee C."/>
            <person name="Cadoret J.P."/>
            <person name="Chiovitti A."/>
            <person name="Choi C.J."/>
            <person name="Coesel S."/>
            <person name="De Martino A."/>
            <person name="Detter J.C."/>
            <person name="Durkin C."/>
            <person name="Falciatore A."/>
            <person name="Fournet J."/>
            <person name="Haruta M."/>
            <person name="Huysman M.J."/>
            <person name="Jenkins B.D."/>
            <person name="Jiroutova K."/>
            <person name="Jorgensen R.E."/>
            <person name="Joubert Y."/>
            <person name="Kaplan A."/>
            <person name="Kroger N."/>
            <person name="Kroth P.G."/>
            <person name="La Roche J."/>
            <person name="Lindquist E."/>
            <person name="Lommer M."/>
            <person name="Martin-Jezequel V."/>
            <person name="Lopez P.J."/>
            <person name="Lucas S."/>
            <person name="Mangogna M."/>
            <person name="McGinnis K."/>
            <person name="Medlin L.K."/>
            <person name="Montsant A."/>
            <person name="Oudot-Le Secq M.P."/>
            <person name="Napoli C."/>
            <person name="Obornik M."/>
            <person name="Parker M.S."/>
            <person name="Petit J.L."/>
            <person name="Porcel B.M."/>
            <person name="Poulsen N."/>
            <person name="Robison M."/>
            <person name="Rychlewski L."/>
            <person name="Rynearson T.A."/>
            <person name="Schmutz J."/>
            <person name="Shapiro H."/>
            <person name="Siaut M."/>
            <person name="Stanley M."/>
            <person name="Sussman M.R."/>
            <person name="Taylor A.R."/>
            <person name="Vardi A."/>
            <person name="von Dassow P."/>
            <person name="Vyverman W."/>
            <person name="Willis A."/>
            <person name="Wyrwicz L.S."/>
            <person name="Rokhsar D.S."/>
            <person name="Weissenbach J."/>
            <person name="Armbrust E.V."/>
            <person name="Green B.R."/>
            <person name="Van de Peer Y."/>
            <person name="Grigoriev I.V."/>
        </authorList>
    </citation>
    <scope>NUCLEOTIDE SEQUENCE [LARGE SCALE GENOMIC DNA]</scope>
    <source>
        <strain evidence="2 3">CCMP1335</strain>
    </source>
</reference>
<dbReference type="OMA" id="WSINIRS"/>
<dbReference type="Proteomes" id="UP000001449">
    <property type="component" value="Chromosome 5"/>
</dbReference>
<evidence type="ECO:0000313" key="3">
    <source>
        <dbReference type="Proteomes" id="UP000001449"/>
    </source>
</evidence>
<reference evidence="2 3" key="1">
    <citation type="journal article" date="2004" name="Science">
        <title>The genome of the diatom Thalassiosira pseudonana: ecology, evolution, and metabolism.</title>
        <authorList>
            <person name="Armbrust E.V."/>
            <person name="Berges J.A."/>
            <person name="Bowler C."/>
            <person name="Green B.R."/>
            <person name="Martinez D."/>
            <person name="Putnam N.H."/>
            <person name="Zhou S."/>
            <person name="Allen A.E."/>
            <person name="Apt K.E."/>
            <person name="Bechner M."/>
            <person name="Brzezinski M.A."/>
            <person name="Chaal B.K."/>
            <person name="Chiovitti A."/>
            <person name="Davis A.K."/>
            <person name="Demarest M.S."/>
            <person name="Detter J.C."/>
            <person name="Glavina T."/>
            <person name="Goodstein D."/>
            <person name="Hadi M.Z."/>
            <person name="Hellsten U."/>
            <person name="Hildebrand M."/>
            <person name="Jenkins B.D."/>
            <person name="Jurka J."/>
            <person name="Kapitonov V.V."/>
            <person name="Kroger N."/>
            <person name="Lau W.W."/>
            <person name="Lane T.W."/>
            <person name="Larimer F.W."/>
            <person name="Lippmeier J.C."/>
            <person name="Lucas S."/>
            <person name="Medina M."/>
            <person name="Montsant A."/>
            <person name="Obornik M."/>
            <person name="Parker M.S."/>
            <person name="Palenik B."/>
            <person name="Pazour G.J."/>
            <person name="Richardson P.M."/>
            <person name="Rynearson T.A."/>
            <person name="Saito M.A."/>
            <person name="Schwartz D.C."/>
            <person name="Thamatrakoln K."/>
            <person name="Valentin K."/>
            <person name="Vardi A."/>
            <person name="Wilkerson F.P."/>
            <person name="Rokhsar D.S."/>
        </authorList>
    </citation>
    <scope>NUCLEOTIDE SEQUENCE [LARGE SCALE GENOMIC DNA]</scope>
    <source>
        <strain evidence="2 3">CCMP1335</strain>
    </source>
</reference>
<gene>
    <name evidence="2" type="ORF">THAPSDRAFT_22566</name>
</gene>
<organism evidence="2 3">
    <name type="scientific">Thalassiosira pseudonana</name>
    <name type="common">Marine diatom</name>
    <name type="synonym">Cyclotella nana</name>
    <dbReference type="NCBI Taxonomy" id="35128"/>
    <lineage>
        <taxon>Eukaryota</taxon>
        <taxon>Sar</taxon>
        <taxon>Stramenopiles</taxon>
        <taxon>Ochrophyta</taxon>
        <taxon>Bacillariophyta</taxon>
        <taxon>Coscinodiscophyceae</taxon>
        <taxon>Thalassiosirophycidae</taxon>
        <taxon>Thalassiosirales</taxon>
        <taxon>Thalassiosiraceae</taxon>
        <taxon>Thalassiosira</taxon>
    </lineage>
</organism>
<keyword evidence="3" id="KW-1185">Reference proteome</keyword>
<evidence type="ECO:0000256" key="1">
    <source>
        <dbReference type="SAM" id="MobiDB-lite"/>
    </source>
</evidence>
<dbReference type="HOGENOM" id="CLU_664806_0_0_1"/>
<protein>
    <submittedName>
        <fullName evidence="2">Uncharacterized protein</fullName>
    </submittedName>
</protein>
<name>B8C1V3_THAPS</name>
<dbReference type="InParanoid" id="B8C1V3"/>
<proteinExistence type="predicted"/>
<feature type="compositionally biased region" description="Low complexity" evidence="1">
    <location>
        <begin position="372"/>
        <end position="383"/>
    </location>
</feature>
<evidence type="ECO:0000313" key="2">
    <source>
        <dbReference type="EMBL" id="EED91830.1"/>
    </source>
</evidence>
<dbReference type="PaxDb" id="35128-Thaps22566"/>
<accession>B8C1V3</accession>
<dbReference type="AlphaFoldDB" id="B8C1V3"/>
<dbReference type="GeneID" id="7447284"/>
<feature type="region of interest" description="Disordered" evidence="1">
    <location>
        <begin position="358"/>
        <end position="414"/>
    </location>
</feature>
<dbReference type="KEGG" id="tps:THAPSDRAFT_22566"/>
<sequence length="414" mass="44465">MNDDAILSSLGVPLATPFNWGNEPQCSASAVEPNSLSATPSGLDSLVHFVKEDGGSSDVNVGGASDDAKLKNVLKSLLANAKVPLTTASLLPESTANSKRYEELMKTNDIFSRDVSIRGRSDRACAELTVASKSSLFGSILRIFDMTESDLKMAADTKKVAPSGSPPSGVAPFLPFSSPAAVEEVNDSMIAKAPILSTAEIVRSCHLTASPGDIHIEGNHSKEAWDMMRKTLPTMPLLKATNPDVSLELRSYGRVRPLIESGKMDRKETPDSMDLDNDFRRKVLNLERIFCSSLPFASETVPSKKQSPEMTFIFQKYMPRRKLCPHIGEGGFKEELTLMISGHLQQNSQHFKAETIKKQEGTTEGVSDVVRAAAAASSPPNNSGGVGGGTSPKRKSVDCPGSLPKKKKLSDADD</sequence>
<dbReference type="RefSeq" id="XP_002290078.1">
    <property type="nucleotide sequence ID" value="XM_002290042.1"/>
</dbReference>